<dbReference type="STRING" id="910964.GEAM_1668"/>
<dbReference type="GeneID" id="78380016"/>
<sequence>MPVIALQGIRGGCGVTSVTAALAWALAQSGEKVLAIDFSPANLLRLHFNMSYDSARGWATAVRAGEGWEQGAMRYNAQLDFLPFGQLPAIEQAQVYCDWQDNLTKIANTGIYDWVLLDTPVDQPALAAQALSIADHTFTLLHADSQSHVRLHQQAVPTDSHYLVNQFMPASQLQQDILLLWQQSLPRLLPVILHRDEAMAESLAAKRPVGEMAPQSKSCQEIHALASWCQIHLRAGQK</sequence>
<dbReference type="AlphaFoldDB" id="A0A085GD90"/>
<evidence type="ECO:0000313" key="2">
    <source>
        <dbReference type="Proteomes" id="UP000028640"/>
    </source>
</evidence>
<gene>
    <name evidence="1" type="primary">yhjQ</name>
    <name evidence="1" type="ORF">GEAM_1668</name>
</gene>
<name>A0A085GD90_EWIA3</name>
<dbReference type="InterPro" id="IPR027417">
    <property type="entry name" value="P-loop_NTPase"/>
</dbReference>
<dbReference type="Proteomes" id="UP000028640">
    <property type="component" value="Unassembled WGS sequence"/>
</dbReference>
<comment type="caution">
    <text evidence="1">The sequence shown here is derived from an EMBL/GenBank/DDBJ whole genome shotgun (WGS) entry which is preliminary data.</text>
</comment>
<dbReference type="SUPFAM" id="SSF52540">
    <property type="entry name" value="P-loop containing nucleoside triphosphate hydrolases"/>
    <property type="match status" value="1"/>
</dbReference>
<dbReference type="InterPro" id="IPR050678">
    <property type="entry name" value="DNA_Partitioning_ATPase"/>
</dbReference>
<dbReference type="eggNOG" id="COG1192">
    <property type="taxonomic scope" value="Bacteria"/>
</dbReference>
<keyword evidence="2" id="KW-1185">Reference proteome</keyword>
<dbReference type="RefSeq" id="WP_034790464.1">
    <property type="nucleotide sequence ID" value="NZ_JMPJ01000047.1"/>
</dbReference>
<dbReference type="PANTHER" id="PTHR13696">
    <property type="entry name" value="P-LOOP CONTAINING NUCLEOSIDE TRIPHOSPHATE HYDROLASE"/>
    <property type="match status" value="1"/>
</dbReference>
<dbReference type="Pfam" id="PF06564">
    <property type="entry name" value="CBP_BcsQ"/>
    <property type="match status" value="1"/>
</dbReference>
<dbReference type="PANTHER" id="PTHR13696:SF99">
    <property type="entry name" value="COBYRINIC ACID AC-DIAMIDE SYNTHASE"/>
    <property type="match status" value="1"/>
</dbReference>
<dbReference type="Gene3D" id="3.40.50.300">
    <property type="entry name" value="P-loop containing nucleotide triphosphate hydrolases"/>
    <property type="match status" value="1"/>
</dbReference>
<proteinExistence type="predicted"/>
<evidence type="ECO:0000313" key="1">
    <source>
        <dbReference type="EMBL" id="KFC81685.1"/>
    </source>
</evidence>
<organism evidence="1 2">
    <name type="scientific">Ewingella americana (strain ATCC 33852 / DSM 4580 / CCUG 14506 / JCM 5911 / LMG 7869 / NCTC 12157 / CDC 1468-78)</name>
    <dbReference type="NCBI Taxonomy" id="910964"/>
    <lineage>
        <taxon>Bacteria</taxon>
        <taxon>Pseudomonadati</taxon>
        <taxon>Pseudomonadota</taxon>
        <taxon>Gammaproteobacteria</taxon>
        <taxon>Enterobacterales</taxon>
        <taxon>Yersiniaceae</taxon>
        <taxon>Ewingella</taxon>
    </lineage>
</organism>
<protein>
    <submittedName>
        <fullName evidence="1">Putative cellulose synthase</fullName>
    </submittedName>
</protein>
<reference evidence="1 2" key="1">
    <citation type="submission" date="2014-05" db="EMBL/GenBank/DDBJ databases">
        <title>ATOL: Assembling a taxonomically balanced genome-scale reconstruction of the evolutionary history of the Enterobacteriaceae.</title>
        <authorList>
            <person name="Plunkett G.III."/>
            <person name="Neeno-Eckwall E.C."/>
            <person name="Glasner J.D."/>
            <person name="Perna N.T."/>
        </authorList>
    </citation>
    <scope>NUCLEOTIDE SEQUENCE [LARGE SCALE GENOMIC DNA]</scope>
    <source>
        <strain evidence="1 2">ATCC 33852</strain>
    </source>
</reference>
<dbReference type="NCBIfam" id="TIGR03371">
    <property type="entry name" value="cellulose_yhjQ"/>
    <property type="match status" value="1"/>
</dbReference>
<dbReference type="InterPro" id="IPR017746">
    <property type="entry name" value="Cellulose_synthase_operon_BcsQ"/>
</dbReference>
<dbReference type="OrthoDB" id="5288747at2"/>
<accession>A0A085GD90</accession>
<dbReference type="EMBL" id="JMPJ01000047">
    <property type="protein sequence ID" value="KFC81685.1"/>
    <property type="molecule type" value="Genomic_DNA"/>
</dbReference>